<evidence type="ECO:0000256" key="2">
    <source>
        <dbReference type="ARBA" id="ARBA00006966"/>
    </source>
</evidence>
<dbReference type="InParanoid" id="A0A0C2XPF9"/>
<dbReference type="EMBL" id="KN818223">
    <property type="protein sequence ID" value="KIL71048.1"/>
    <property type="molecule type" value="Genomic_DNA"/>
</dbReference>
<dbReference type="GO" id="GO:0006567">
    <property type="term" value="P:L-threonine catabolic process"/>
    <property type="evidence" value="ECO:0007669"/>
    <property type="project" value="TreeGrafter"/>
</dbReference>
<dbReference type="InterPro" id="IPR015422">
    <property type="entry name" value="PyrdxlP-dep_Trfase_small"/>
</dbReference>
<dbReference type="Gene3D" id="3.90.1150.10">
    <property type="entry name" value="Aspartate Aminotransferase, domain 1"/>
    <property type="match status" value="1"/>
</dbReference>
<dbReference type="PANTHER" id="PTHR48097">
    <property type="entry name" value="L-THREONINE ALDOLASE-RELATED"/>
    <property type="match status" value="1"/>
</dbReference>
<dbReference type="InterPro" id="IPR015421">
    <property type="entry name" value="PyrdxlP-dep_Trfase_major"/>
</dbReference>
<keyword evidence="8" id="KW-1185">Reference proteome</keyword>
<dbReference type="Proteomes" id="UP000054549">
    <property type="component" value="Unassembled WGS sequence"/>
</dbReference>
<dbReference type="InterPro" id="IPR001597">
    <property type="entry name" value="ArAA_b-elim_lyase/Thr_aldolase"/>
</dbReference>
<dbReference type="PANTHER" id="PTHR48097:SF9">
    <property type="entry name" value="L-THREONINE ALDOLASE"/>
    <property type="match status" value="1"/>
</dbReference>
<dbReference type="FunCoup" id="A0A0C2XPF9">
    <property type="interactions" value="328"/>
</dbReference>
<dbReference type="OrthoDB" id="10261951at2759"/>
<dbReference type="FunFam" id="3.40.640.10:FF:000030">
    <property type="entry name" value="Low-specificity L-threonine aldolase"/>
    <property type="match status" value="1"/>
</dbReference>
<evidence type="ECO:0000256" key="5">
    <source>
        <dbReference type="PIRSR" id="PIRSR017617-1"/>
    </source>
</evidence>
<evidence type="ECO:0000256" key="3">
    <source>
        <dbReference type="ARBA" id="ARBA00022898"/>
    </source>
</evidence>
<sequence length="388" mass="42661">MTMEIQLAELIDQVKVDILARNPTQDNAQKRKEIARTFVFPTEEMFEYARQATLGDDVYYDAATAALEAHIAKVTGKEAALFVSSGTASNQIALRTHLTQPPYSVLCDQRAHMHKYEAGGTAFHSGAAVIPLLPSNGHHLTLADIEQNAITTDDVHFAPTRVIELENTLNGTIFPQDEIIRIAEYARSLSIKLHLDGARIWHVAVETGTPVKELCEPFDSVSLCFSKGLGAPVGSCLAGPKEFIAKARWYRKLFGGGMRQTGFLAACAAYALTNNFPQLPRVHALAKRLEAGLEKIGVTILTKAETCMIFFDPSPVGLDYGEIVKRAGALPEPIIARGSRIVLHIQTSEEAITDFLDLVGQMAEEKKAAGFVRQQNQTNGHYRDVYRR</sequence>
<dbReference type="Gene3D" id="3.40.640.10">
    <property type="entry name" value="Type I PLP-dependent aspartate aminotransferase-like (Major domain)"/>
    <property type="match status" value="1"/>
</dbReference>
<evidence type="ECO:0000256" key="1">
    <source>
        <dbReference type="ARBA" id="ARBA00001933"/>
    </source>
</evidence>
<evidence type="ECO:0000313" key="8">
    <source>
        <dbReference type="Proteomes" id="UP000054549"/>
    </source>
</evidence>
<proteinExistence type="inferred from homology"/>
<dbReference type="InterPro" id="IPR015424">
    <property type="entry name" value="PyrdxlP-dep_Trfase"/>
</dbReference>
<feature type="modified residue" description="N6-(pyridoxal phosphate)lysine" evidence="5">
    <location>
        <position position="227"/>
    </location>
</feature>
<dbReference type="NCBIfam" id="NF041359">
    <property type="entry name" value="GntG_guanitoxin"/>
    <property type="match status" value="1"/>
</dbReference>
<evidence type="ECO:0000256" key="4">
    <source>
        <dbReference type="ARBA" id="ARBA00023239"/>
    </source>
</evidence>
<evidence type="ECO:0000313" key="7">
    <source>
        <dbReference type="EMBL" id="KIL71048.1"/>
    </source>
</evidence>
<gene>
    <name evidence="7" type="ORF">M378DRAFT_155997</name>
</gene>
<dbReference type="GO" id="GO:0006545">
    <property type="term" value="P:glycine biosynthetic process"/>
    <property type="evidence" value="ECO:0007669"/>
    <property type="project" value="TreeGrafter"/>
</dbReference>
<keyword evidence="4" id="KW-0456">Lyase</keyword>
<organism evidence="7 8">
    <name type="scientific">Amanita muscaria (strain Koide BX008)</name>
    <dbReference type="NCBI Taxonomy" id="946122"/>
    <lineage>
        <taxon>Eukaryota</taxon>
        <taxon>Fungi</taxon>
        <taxon>Dikarya</taxon>
        <taxon>Basidiomycota</taxon>
        <taxon>Agaricomycotina</taxon>
        <taxon>Agaricomycetes</taxon>
        <taxon>Agaricomycetidae</taxon>
        <taxon>Agaricales</taxon>
        <taxon>Pluteineae</taxon>
        <taxon>Amanitaceae</taxon>
        <taxon>Amanita</taxon>
    </lineage>
</organism>
<reference evidence="7 8" key="1">
    <citation type="submission" date="2014-04" db="EMBL/GenBank/DDBJ databases">
        <title>Evolutionary Origins and Diversification of the Mycorrhizal Mutualists.</title>
        <authorList>
            <consortium name="DOE Joint Genome Institute"/>
            <consortium name="Mycorrhizal Genomics Consortium"/>
            <person name="Kohler A."/>
            <person name="Kuo A."/>
            <person name="Nagy L.G."/>
            <person name="Floudas D."/>
            <person name="Copeland A."/>
            <person name="Barry K.W."/>
            <person name="Cichocki N."/>
            <person name="Veneault-Fourrey C."/>
            <person name="LaButti K."/>
            <person name="Lindquist E.A."/>
            <person name="Lipzen A."/>
            <person name="Lundell T."/>
            <person name="Morin E."/>
            <person name="Murat C."/>
            <person name="Riley R."/>
            <person name="Ohm R."/>
            <person name="Sun H."/>
            <person name="Tunlid A."/>
            <person name="Henrissat B."/>
            <person name="Grigoriev I.V."/>
            <person name="Hibbett D.S."/>
            <person name="Martin F."/>
        </authorList>
    </citation>
    <scope>NUCLEOTIDE SEQUENCE [LARGE SCALE GENOMIC DNA]</scope>
    <source>
        <strain evidence="7 8">Koide BX008</strain>
    </source>
</reference>
<dbReference type="STRING" id="946122.A0A0C2XPF9"/>
<dbReference type="InterPro" id="IPR023603">
    <property type="entry name" value="Low_specificity_L-TA-like"/>
</dbReference>
<evidence type="ECO:0000259" key="6">
    <source>
        <dbReference type="Pfam" id="PF01212"/>
    </source>
</evidence>
<feature type="domain" description="Aromatic amino acid beta-eliminating lyase/threonine aldolase" evidence="6">
    <location>
        <begin position="39"/>
        <end position="311"/>
    </location>
</feature>
<dbReference type="GO" id="GO:0005829">
    <property type="term" value="C:cytosol"/>
    <property type="evidence" value="ECO:0007669"/>
    <property type="project" value="TreeGrafter"/>
</dbReference>
<dbReference type="PIRSF" id="PIRSF017617">
    <property type="entry name" value="Thr_aldolase"/>
    <property type="match status" value="1"/>
</dbReference>
<dbReference type="HOGENOM" id="CLU_029381_1_1_1"/>
<dbReference type="SUPFAM" id="SSF53383">
    <property type="entry name" value="PLP-dependent transferases"/>
    <property type="match status" value="1"/>
</dbReference>
<comment type="similarity">
    <text evidence="2">Belongs to the threonine aldolase family.</text>
</comment>
<name>A0A0C2XPF9_AMAMK</name>
<accession>A0A0C2XPF9</accession>
<dbReference type="Pfam" id="PF01212">
    <property type="entry name" value="Beta_elim_lyase"/>
    <property type="match status" value="1"/>
</dbReference>
<dbReference type="AlphaFoldDB" id="A0A0C2XPF9"/>
<keyword evidence="3" id="KW-0663">Pyridoxal phosphate</keyword>
<comment type="cofactor">
    <cofactor evidence="1">
        <name>pyridoxal 5'-phosphate</name>
        <dbReference type="ChEBI" id="CHEBI:597326"/>
    </cofactor>
</comment>
<dbReference type="GO" id="GO:0008732">
    <property type="term" value="F:L-allo-threonine aldolase activity"/>
    <property type="evidence" value="ECO:0007669"/>
    <property type="project" value="TreeGrafter"/>
</dbReference>
<protein>
    <recommendedName>
        <fullName evidence="6">Aromatic amino acid beta-eliminating lyase/threonine aldolase domain-containing protein</fullName>
    </recommendedName>
</protein>